<dbReference type="PANTHER" id="PTHR43677:SF1">
    <property type="entry name" value="ACRYLYL-COA REDUCTASE ACUI-RELATED"/>
    <property type="match status" value="1"/>
</dbReference>
<gene>
    <name evidence="3" type="ORF">EV216_1148</name>
</gene>
<dbReference type="PANTHER" id="PTHR43677">
    <property type="entry name" value="SHORT-CHAIN DEHYDROGENASE/REDUCTASE"/>
    <property type="match status" value="1"/>
</dbReference>
<comment type="caution">
    <text evidence="3">The sequence shown here is derived from an EMBL/GenBank/DDBJ whole genome shotgun (WGS) entry which is preliminary data.</text>
</comment>
<dbReference type="RefSeq" id="WP_132695315.1">
    <property type="nucleotide sequence ID" value="NZ_SLVM01000014.1"/>
</dbReference>
<dbReference type="NCBIfam" id="TIGR02823">
    <property type="entry name" value="oxido_YhdH"/>
    <property type="match status" value="1"/>
</dbReference>
<evidence type="ECO:0000256" key="1">
    <source>
        <dbReference type="SAM" id="Phobius"/>
    </source>
</evidence>
<dbReference type="SMART" id="SM00829">
    <property type="entry name" value="PKS_ER"/>
    <property type="match status" value="1"/>
</dbReference>
<name>A0A4R1YSX8_9RHOB</name>
<evidence type="ECO:0000313" key="3">
    <source>
        <dbReference type="EMBL" id="TCM83353.1"/>
    </source>
</evidence>
<feature type="transmembrane region" description="Helical" evidence="1">
    <location>
        <begin position="152"/>
        <end position="172"/>
    </location>
</feature>
<dbReference type="InterPro" id="IPR051397">
    <property type="entry name" value="Zn-ADH-like_protein"/>
</dbReference>
<reference evidence="3 4" key="1">
    <citation type="submission" date="2019-03" db="EMBL/GenBank/DDBJ databases">
        <title>Genomic Encyclopedia of Type Strains, Phase IV (KMG-IV): sequencing the most valuable type-strain genomes for metagenomic binning, comparative biology and taxonomic classification.</title>
        <authorList>
            <person name="Goeker M."/>
        </authorList>
    </citation>
    <scope>NUCLEOTIDE SEQUENCE [LARGE SCALE GENOMIC DNA]</scope>
    <source>
        <strain evidence="3 4">DSM 21153</strain>
    </source>
</reference>
<feature type="transmembrane region" description="Helical" evidence="1">
    <location>
        <begin position="122"/>
        <end position="140"/>
    </location>
</feature>
<dbReference type="SUPFAM" id="SSF50129">
    <property type="entry name" value="GroES-like"/>
    <property type="match status" value="1"/>
</dbReference>
<feature type="transmembrane region" description="Helical" evidence="1">
    <location>
        <begin position="240"/>
        <end position="262"/>
    </location>
</feature>
<dbReference type="OrthoDB" id="9782155at2"/>
<dbReference type="InterPro" id="IPR013154">
    <property type="entry name" value="ADH-like_N"/>
</dbReference>
<accession>A0A4R1YSX8</accession>
<dbReference type="EMBL" id="SLVM01000014">
    <property type="protein sequence ID" value="TCM83353.1"/>
    <property type="molecule type" value="Genomic_DNA"/>
</dbReference>
<dbReference type="InterPro" id="IPR014188">
    <property type="entry name" value="Acrylyl-CoA_reductase_AcuI"/>
</dbReference>
<sequence length="330" mass="34669">MFKALVVEKDEDGKTRAGVQELDESRLPQGEVTVAVEYSTLNYKDGLCIGPGGGLVRSYPHVPGIDFAGVVEDSADPRYAPGDRVVLTGWRVGESHWGGYAQKARVAADWLVPLPEGLTTRAAMAVGTAGFTAMLAVMALEDHGLKPGDGPVLVTGAAGGVGSVATAILAKLGHEVVAVTGRPETESYLRDLGAARILPREELAEVTKKPLESETWAGCVDSVAGAMLGRILKQMKYRTSVAAVGLAGGAVIEGALITPFILRGVNLLGIDSVLRPQQDRLRAWNRISADLPLDKLEGMIRPAVLADLPGLGADILKGRVQGRIVVDVNA</sequence>
<dbReference type="CDD" id="cd08288">
    <property type="entry name" value="MDR_yhdh"/>
    <property type="match status" value="1"/>
</dbReference>
<dbReference type="InterPro" id="IPR020843">
    <property type="entry name" value="ER"/>
</dbReference>
<keyword evidence="4" id="KW-1185">Reference proteome</keyword>
<evidence type="ECO:0000259" key="2">
    <source>
        <dbReference type="SMART" id="SM00829"/>
    </source>
</evidence>
<dbReference type="GO" id="GO:0043957">
    <property type="term" value="F:acryloyl-CoA reductase (NADPH) activity"/>
    <property type="evidence" value="ECO:0007669"/>
    <property type="project" value="TreeGrafter"/>
</dbReference>
<dbReference type="InterPro" id="IPR011032">
    <property type="entry name" value="GroES-like_sf"/>
</dbReference>
<dbReference type="InterPro" id="IPR013149">
    <property type="entry name" value="ADH-like_C"/>
</dbReference>
<dbReference type="SUPFAM" id="SSF51735">
    <property type="entry name" value="NAD(P)-binding Rossmann-fold domains"/>
    <property type="match status" value="1"/>
</dbReference>
<dbReference type="Proteomes" id="UP000295277">
    <property type="component" value="Unassembled WGS sequence"/>
</dbReference>
<dbReference type="Gene3D" id="3.90.180.10">
    <property type="entry name" value="Medium-chain alcohol dehydrogenases, catalytic domain"/>
    <property type="match status" value="1"/>
</dbReference>
<dbReference type="Pfam" id="PF00107">
    <property type="entry name" value="ADH_zinc_N"/>
    <property type="match status" value="1"/>
</dbReference>
<proteinExistence type="predicted"/>
<evidence type="ECO:0000313" key="4">
    <source>
        <dbReference type="Proteomes" id="UP000295277"/>
    </source>
</evidence>
<dbReference type="Pfam" id="PF08240">
    <property type="entry name" value="ADH_N"/>
    <property type="match status" value="1"/>
</dbReference>
<protein>
    <submittedName>
        <fullName evidence="3">Acrylyl-CoA reductase (NADPH)</fullName>
    </submittedName>
</protein>
<dbReference type="InterPro" id="IPR036291">
    <property type="entry name" value="NAD(P)-bd_dom_sf"/>
</dbReference>
<dbReference type="AlphaFoldDB" id="A0A4R1YSX8"/>
<feature type="domain" description="Enoyl reductase (ER)" evidence="2">
    <location>
        <begin position="18"/>
        <end position="326"/>
    </location>
</feature>
<keyword evidence="1" id="KW-0472">Membrane</keyword>
<keyword evidence="1" id="KW-0812">Transmembrane</keyword>
<keyword evidence="1" id="KW-1133">Transmembrane helix</keyword>
<dbReference type="Gene3D" id="3.40.50.720">
    <property type="entry name" value="NAD(P)-binding Rossmann-like Domain"/>
    <property type="match status" value="1"/>
</dbReference>
<organism evidence="3 4">
    <name type="scientific">Rhodovulum steppense</name>
    <dbReference type="NCBI Taxonomy" id="540251"/>
    <lineage>
        <taxon>Bacteria</taxon>
        <taxon>Pseudomonadati</taxon>
        <taxon>Pseudomonadota</taxon>
        <taxon>Alphaproteobacteria</taxon>
        <taxon>Rhodobacterales</taxon>
        <taxon>Paracoccaceae</taxon>
        <taxon>Rhodovulum</taxon>
    </lineage>
</organism>